<name>A0A9Q8PCC2_PASFU</name>
<dbReference type="InterPro" id="IPR051104">
    <property type="entry name" value="FAD_monoxygenase"/>
</dbReference>
<reference evidence="5" key="2">
    <citation type="journal article" date="2022" name="Microb. Genom.">
        <title>A chromosome-scale genome assembly of the tomato pathogen Cladosporium fulvum reveals a compartmentalized genome architecture and the presence of a dispensable chromosome.</title>
        <authorList>
            <person name="Zaccaron A.Z."/>
            <person name="Chen L.H."/>
            <person name="Samaras A."/>
            <person name="Stergiopoulos I."/>
        </authorList>
    </citation>
    <scope>NUCLEOTIDE SEQUENCE</scope>
    <source>
        <strain evidence="5">Race5_Kim</strain>
    </source>
</reference>
<dbReference type="Gene3D" id="3.50.50.60">
    <property type="entry name" value="FAD/NAD(P)-binding domain"/>
    <property type="match status" value="1"/>
</dbReference>
<keyword evidence="6" id="KW-1185">Reference proteome</keyword>
<dbReference type="InterPro" id="IPR036188">
    <property type="entry name" value="FAD/NAD-bd_sf"/>
</dbReference>
<protein>
    <submittedName>
        <fullName evidence="5">Salicylate hydroxylase</fullName>
    </submittedName>
</protein>
<dbReference type="AlphaFoldDB" id="A0A9Q8PCC2"/>
<dbReference type="GO" id="GO:0016491">
    <property type="term" value="F:oxidoreductase activity"/>
    <property type="evidence" value="ECO:0007669"/>
    <property type="project" value="UniProtKB-KW"/>
</dbReference>
<dbReference type="SUPFAM" id="SSF54373">
    <property type="entry name" value="FAD-linked reductases, C-terminal domain"/>
    <property type="match status" value="1"/>
</dbReference>
<dbReference type="InterPro" id="IPR002938">
    <property type="entry name" value="FAD-bd"/>
</dbReference>
<evidence type="ECO:0000256" key="1">
    <source>
        <dbReference type="ARBA" id="ARBA00022630"/>
    </source>
</evidence>
<dbReference type="PRINTS" id="PR00420">
    <property type="entry name" value="RNGMNOXGNASE"/>
</dbReference>
<dbReference type="GO" id="GO:0044550">
    <property type="term" value="P:secondary metabolite biosynthetic process"/>
    <property type="evidence" value="ECO:0007669"/>
    <property type="project" value="TreeGrafter"/>
</dbReference>
<keyword evidence="2" id="KW-0274">FAD</keyword>
<evidence type="ECO:0000313" key="5">
    <source>
        <dbReference type="EMBL" id="UJO19934.1"/>
    </source>
</evidence>
<keyword evidence="3" id="KW-0560">Oxidoreductase</keyword>
<dbReference type="KEGG" id="ffu:CLAFUR5_10084"/>
<evidence type="ECO:0000256" key="3">
    <source>
        <dbReference type="ARBA" id="ARBA00023002"/>
    </source>
</evidence>
<dbReference type="PANTHER" id="PTHR46720">
    <property type="entry name" value="HYDROXYLASE, PUTATIVE (AFU_ORTHOLOGUE AFUA_3G01460)-RELATED"/>
    <property type="match status" value="1"/>
</dbReference>
<dbReference type="Pfam" id="PF01494">
    <property type="entry name" value="FAD_binding_3"/>
    <property type="match status" value="1"/>
</dbReference>
<keyword evidence="1" id="KW-0285">Flavoprotein</keyword>
<feature type="domain" description="FAD-binding" evidence="4">
    <location>
        <begin position="11"/>
        <end position="343"/>
    </location>
</feature>
<accession>A0A9Q8PCC2</accession>
<reference evidence="5" key="1">
    <citation type="submission" date="2021-12" db="EMBL/GenBank/DDBJ databases">
        <authorList>
            <person name="Zaccaron A."/>
            <person name="Stergiopoulos I."/>
        </authorList>
    </citation>
    <scope>NUCLEOTIDE SEQUENCE</scope>
    <source>
        <strain evidence="5">Race5_Kim</strain>
    </source>
</reference>
<dbReference type="PANTHER" id="PTHR46720:SF3">
    <property type="entry name" value="FAD-BINDING DOMAIN-CONTAINING PROTEIN-RELATED"/>
    <property type="match status" value="1"/>
</dbReference>
<evidence type="ECO:0000259" key="4">
    <source>
        <dbReference type="Pfam" id="PF01494"/>
    </source>
</evidence>
<dbReference type="GO" id="GO:0071949">
    <property type="term" value="F:FAD binding"/>
    <property type="evidence" value="ECO:0007669"/>
    <property type="project" value="InterPro"/>
</dbReference>
<evidence type="ECO:0000313" key="6">
    <source>
        <dbReference type="Proteomes" id="UP000756132"/>
    </source>
</evidence>
<gene>
    <name evidence="5" type="ORF">CLAFUR5_10084</name>
</gene>
<dbReference type="EMBL" id="CP090169">
    <property type="protein sequence ID" value="UJO19934.1"/>
    <property type="molecule type" value="Genomic_DNA"/>
</dbReference>
<dbReference type="GeneID" id="71989962"/>
<dbReference type="OrthoDB" id="417877at2759"/>
<organism evidence="5 6">
    <name type="scientific">Passalora fulva</name>
    <name type="common">Tomato leaf mold</name>
    <name type="synonym">Cladosporium fulvum</name>
    <dbReference type="NCBI Taxonomy" id="5499"/>
    <lineage>
        <taxon>Eukaryota</taxon>
        <taxon>Fungi</taxon>
        <taxon>Dikarya</taxon>
        <taxon>Ascomycota</taxon>
        <taxon>Pezizomycotina</taxon>
        <taxon>Dothideomycetes</taxon>
        <taxon>Dothideomycetidae</taxon>
        <taxon>Mycosphaerellales</taxon>
        <taxon>Mycosphaerellaceae</taxon>
        <taxon>Fulvia</taxon>
    </lineage>
</organism>
<dbReference type="Proteomes" id="UP000756132">
    <property type="component" value="Chromosome 7"/>
</dbReference>
<dbReference type="RefSeq" id="XP_047764300.1">
    <property type="nucleotide sequence ID" value="XM_047909232.1"/>
</dbReference>
<evidence type="ECO:0000256" key="2">
    <source>
        <dbReference type="ARBA" id="ARBA00022827"/>
    </source>
</evidence>
<proteinExistence type="predicted"/>
<sequence length="428" mass="48067">MADETTKTFRIAIVGGGLGGLFCALAIRHHCDAASVSLQIDVYEQASQYKEIGAGIGVGVNAARLFHKLDLGERLNAISGKRGTTWLTFRRFDNSEQIFSVKVDGELKTVRQASCSRTDLLELLRVAIEERNTANLHTNMRTTHVEDLDDSVRLHFTDGTVREADLVIACDGIHSAVRRQFVQDDPLFSGWIAYRGIVPLPSLDPWPFPEWPNLWVAKHKHFLIFPISSNKELNIVAFVAKSEDQIGDLKESWTSTCDKQELEDDFAEFDGEVQKIIKLMPQESSKWRINDRPALGQWHYMDGKVILLGDAAHATTPHLGAGAGQSFEDGWVLGRALSEYLSSSPRPHFQSLATTANLYQKVRLPRAQMVQKASRIAGSSYELQTDRLKDLSFEECLPMLAESTEKRMRTVWEEDLDTVYETARDSSI</sequence>
<dbReference type="SUPFAM" id="SSF51905">
    <property type="entry name" value="FAD/NAD(P)-binding domain"/>
    <property type="match status" value="1"/>
</dbReference>